<name>A0A6J4IZY5_9PROT</name>
<proteinExistence type="inferred from homology"/>
<dbReference type="PROSITE" id="PS50893">
    <property type="entry name" value="ABC_TRANSPORTER_2"/>
    <property type="match status" value="1"/>
</dbReference>
<dbReference type="SUPFAM" id="SSF52540">
    <property type="entry name" value="P-loop containing nucleoside triphosphate hydrolases"/>
    <property type="match status" value="1"/>
</dbReference>
<evidence type="ECO:0000256" key="1">
    <source>
        <dbReference type="ARBA" id="ARBA00005417"/>
    </source>
</evidence>
<dbReference type="Gene3D" id="3.40.50.300">
    <property type="entry name" value="P-loop containing nucleotide triphosphate hydrolases"/>
    <property type="match status" value="1"/>
</dbReference>
<gene>
    <name evidence="6" type="ORF">AVDCRST_MAG27-3260</name>
</gene>
<dbReference type="SMART" id="SM00382">
    <property type="entry name" value="AAA"/>
    <property type="match status" value="1"/>
</dbReference>
<dbReference type="EMBL" id="CADCTD010000126">
    <property type="protein sequence ID" value="CAA9264496.1"/>
    <property type="molecule type" value="Genomic_DNA"/>
</dbReference>
<dbReference type="PANTHER" id="PTHR43335:SF4">
    <property type="entry name" value="ABC TRANSPORTER, ATP-BINDING PROTEIN"/>
    <property type="match status" value="1"/>
</dbReference>
<dbReference type="InterPro" id="IPR003593">
    <property type="entry name" value="AAA+_ATPase"/>
</dbReference>
<keyword evidence="4 6" id="KW-0067">ATP-binding</keyword>
<sequence>MAALIEIERLTKRFAGFTAVDDISFSVARGEVLGFLGPNGAGKSTTMRMLAGFMPPTAGTASICGADVVDQPVRAKRNLGFLPEGAPTYPEMTVAGFLAFTGRIRGFRGSELADRTDHAMALTQLEGVRLQPIETLSKGFKRRVGLAQALLHDPPVLVLDEPTDGLDPNQKHEVRELIRRMAPEKAIVISTHILEEVGAVCTRAIIIARGRLVVDAPPSVLEEQGSSLDDVFRRLTLGQEAA</sequence>
<feature type="domain" description="ABC transporter" evidence="5">
    <location>
        <begin position="5"/>
        <end position="234"/>
    </location>
</feature>
<evidence type="ECO:0000256" key="3">
    <source>
        <dbReference type="ARBA" id="ARBA00022741"/>
    </source>
</evidence>
<comment type="similarity">
    <text evidence="1">Belongs to the ABC transporter superfamily.</text>
</comment>
<evidence type="ECO:0000256" key="4">
    <source>
        <dbReference type="ARBA" id="ARBA00022840"/>
    </source>
</evidence>
<dbReference type="InterPro" id="IPR003439">
    <property type="entry name" value="ABC_transporter-like_ATP-bd"/>
</dbReference>
<evidence type="ECO:0000256" key="2">
    <source>
        <dbReference type="ARBA" id="ARBA00022448"/>
    </source>
</evidence>
<keyword evidence="2" id="KW-0813">Transport</keyword>
<dbReference type="CDD" id="cd03230">
    <property type="entry name" value="ABC_DR_subfamily_A"/>
    <property type="match status" value="1"/>
</dbReference>
<evidence type="ECO:0000259" key="5">
    <source>
        <dbReference type="PROSITE" id="PS50893"/>
    </source>
</evidence>
<dbReference type="PANTHER" id="PTHR43335">
    <property type="entry name" value="ABC TRANSPORTER, ATP-BINDING PROTEIN"/>
    <property type="match status" value="1"/>
</dbReference>
<protein>
    <submittedName>
        <fullName evidence="6">Gliding motility-associated ABC transporter ATP-binding protein GldA</fullName>
    </submittedName>
</protein>
<accession>A0A6J4IZY5</accession>
<dbReference type="AlphaFoldDB" id="A0A6J4IZY5"/>
<dbReference type="Pfam" id="PF00005">
    <property type="entry name" value="ABC_tran"/>
    <property type="match status" value="1"/>
</dbReference>
<evidence type="ECO:0000313" key="6">
    <source>
        <dbReference type="EMBL" id="CAA9264496.1"/>
    </source>
</evidence>
<reference evidence="6" key="1">
    <citation type="submission" date="2020-02" db="EMBL/GenBank/DDBJ databases">
        <authorList>
            <person name="Meier V. D."/>
        </authorList>
    </citation>
    <scope>NUCLEOTIDE SEQUENCE</scope>
    <source>
        <strain evidence="6">AVDCRST_MAG27</strain>
    </source>
</reference>
<keyword evidence="3" id="KW-0547">Nucleotide-binding</keyword>
<organism evidence="6">
    <name type="scientific">uncultured Craurococcus sp</name>
    <dbReference type="NCBI Taxonomy" id="1135998"/>
    <lineage>
        <taxon>Bacteria</taxon>
        <taxon>Pseudomonadati</taxon>
        <taxon>Pseudomonadota</taxon>
        <taxon>Alphaproteobacteria</taxon>
        <taxon>Acetobacterales</taxon>
        <taxon>Acetobacteraceae</taxon>
        <taxon>Craurococcus</taxon>
        <taxon>environmental samples</taxon>
    </lineage>
</organism>
<dbReference type="GO" id="GO:0016887">
    <property type="term" value="F:ATP hydrolysis activity"/>
    <property type="evidence" value="ECO:0007669"/>
    <property type="project" value="InterPro"/>
</dbReference>
<dbReference type="GO" id="GO:0005524">
    <property type="term" value="F:ATP binding"/>
    <property type="evidence" value="ECO:0007669"/>
    <property type="project" value="UniProtKB-KW"/>
</dbReference>
<dbReference type="InterPro" id="IPR027417">
    <property type="entry name" value="P-loop_NTPase"/>
</dbReference>